<dbReference type="Proteomes" id="UP001358614">
    <property type="component" value="Chromosome 2"/>
</dbReference>
<protein>
    <submittedName>
        <fullName evidence="2">Uncharacterized protein</fullName>
    </submittedName>
</protein>
<feature type="compositionally biased region" description="Basic and acidic residues" evidence="1">
    <location>
        <begin position="170"/>
        <end position="187"/>
    </location>
</feature>
<sequence length="553" mass="63024">MSNTTNTPTTATQDISRPYSSLSTLDRTLSLISRSFSDPIASLKWLLGQPASQSHTINQTDYDRLLEEMQELRLASETYKRFSEDKTKDYTALYEKYQNLQNENDNLRQSHSTSSNSISGEGRQMTKSHNSTRSWRGVGDSAFESGLKKEGREVERDEWEVAKLDLKGDPITLREQDDTKDEEKDKGNAYILSSEGEQREREKESAQGGLSDMQLKSLISNARKIDHLITNTIGSIQSQITEERLKMIDRDEITNRVLDDSYKLYKVKNDLLSNPNPNDGQLRKFVEEVLSDNIRQSFEWDDKISLNHTFDKISLESTSKIQEDGVHVFLPSSIQSNDPTSDSMCKRYEKVISLPKFHTSQVREYFSDAERYFESETANRLTESVISQAQSHLTCDIPSNEGGKWYKDTRTVVRNYITDVMVGERGKRELQGRVGQGTQRSISIGVTPINPATPESQVGSNRKAGTTTLSLAWKSVDGYFEKLPLPTHLTIDPHPHSDDQESHIVEENKPAERRHETYKVMNGRAVRFMEFEERGSASERNGMRGKRDSELFA</sequence>
<evidence type="ECO:0000313" key="2">
    <source>
        <dbReference type="EMBL" id="WWD09685.1"/>
    </source>
</evidence>
<feature type="region of interest" description="Disordered" evidence="1">
    <location>
        <begin position="101"/>
        <end position="139"/>
    </location>
</feature>
<organism evidence="2 3">
    <name type="scientific">Kwoniella europaea PYCC6329</name>
    <dbReference type="NCBI Taxonomy" id="1423913"/>
    <lineage>
        <taxon>Eukaryota</taxon>
        <taxon>Fungi</taxon>
        <taxon>Dikarya</taxon>
        <taxon>Basidiomycota</taxon>
        <taxon>Agaricomycotina</taxon>
        <taxon>Tremellomycetes</taxon>
        <taxon>Tremellales</taxon>
        <taxon>Cryptococcaceae</taxon>
        <taxon>Kwoniella</taxon>
    </lineage>
</organism>
<evidence type="ECO:0000256" key="1">
    <source>
        <dbReference type="SAM" id="MobiDB-lite"/>
    </source>
</evidence>
<dbReference type="AlphaFoldDB" id="A0AAX4KVT2"/>
<feature type="compositionally biased region" description="Polar residues" evidence="1">
    <location>
        <begin position="453"/>
        <end position="463"/>
    </location>
</feature>
<feature type="region of interest" description="Disordered" evidence="1">
    <location>
        <begin position="444"/>
        <end position="463"/>
    </location>
</feature>
<feature type="region of interest" description="Disordered" evidence="1">
    <location>
        <begin position="170"/>
        <end position="209"/>
    </location>
</feature>
<keyword evidence="3" id="KW-1185">Reference proteome</keyword>
<name>A0AAX4KVT2_9TREE</name>
<evidence type="ECO:0000313" key="3">
    <source>
        <dbReference type="Proteomes" id="UP001358614"/>
    </source>
</evidence>
<accession>A0AAX4KVT2</accession>
<gene>
    <name evidence="2" type="ORF">V865_007813</name>
</gene>
<feature type="compositionally biased region" description="Basic and acidic residues" evidence="1">
    <location>
        <begin position="196"/>
        <end position="205"/>
    </location>
</feature>
<dbReference type="GeneID" id="91106614"/>
<reference evidence="2 3" key="1">
    <citation type="submission" date="2024-01" db="EMBL/GenBank/DDBJ databases">
        <title>Comparative genomics of Cryptococcus and Kwoniella reveals pathogenesis evolution and contrasting modes of karyotype evolution via chromosome fusion or intercentromeric recombination.</title>
        <authorList>
            <person name="Coelho M.A."/>
            <person name="David-Palma M."/>
            <person name="Shea T."/>
            <person name="Bowers K."/>
            <person name="McGinley-Smith S."/>
            <person name="Mohammad A.W."/>
            <person name="Gnirke A."/>
            <person name="Yurkov A.M."/>
            <person name="Nowrousian M."/>
            <person name="Sun S."/>
            <person name="Cuomo C.A."/>
            <person name="Heitman J."/>
        </authorList>
    </citation>
    <scope>NUCLEOTIDE SEQUENCE [LARGE SCALE GENOMIC DNA]</scope>
    <source>
        <strain evidence="2 3">PYCC6329</strain>
    </source>
</reference>
<dbReference type="EMBL" id="CP144090">
    <property type="protein sequence ID" value="WWD09685.1"/>
    <property type="molecule type" value="Genomic_DNA"/>
</dbReference>
<feature type="compositionally biased region" description="Polar residues" evidence="1">
    <location>
        <begin position="101"/>
        <end position="134"/>
    </location>
</feature>
<dbReference type="KEGG" id="ker:91106614"/>
<dbReference type="RefSeq" id="XP_066087652.1">
    <property type="nucleotide sequence ID" value="XM_066231555.1"/>
</dbReference>
<proteinExistence type="predicted"/>
<feature type="region of interest" description="Disordered" evidence="1">
    <location>
        <begin position="534"/>
        <end position="553"/>
    </location>
</feature>